<reference evidence="10 11" key="1">
    <citation type="submission" date="2017-06" db="EMBL/GenBank/DDBJ databases">
        <authorList>
            <person name="Kim H.J."/>
            <person name="Triplett B.A."/>
        </authorList>
    </citation>
    <scope>NUCLEOTIDE SEQUENCE [LARGE SCALE GENOMIC DNA]</scope>
    <source>
        <strain evidence="10 11">B29T1</strain>
    </source>
</reference>
<dbReference type="Gene3D" id="3.40.50.2300">
    <property type="match status" value="1"/>
</dbReference>
<dbReference type="SUPFAM" id="SSF52738">
    <property type="entry name" value="Methylesterase CheB, C-terminal domain"/>
    <property type="match status" value="1"/>
</dbReference>
<evidence type="ECO:0000256" key="3">
    <source>
        <dbReference type="ARBA" id="ARBA00048267"/>
    </source>
</evidence>
<feature type="region of interest" description="Disordered" evidence="7">
    <location>
        <begin position="283"/>
        <end position="305"/>
    </location>
</feature>
<evidence type="ECO:0000256" key="2">
    <source>
        <dbReference type="ARBA" id="ARBA00022801"/>
    </source>
</evidence>
<keyword evidence="4" id="KW-0963">Cytoplasm</keyword>
<feature type="domain" description="CheB-type methylesterase" evidence="9">
    <location>
        <begin position="310"/>
        <end position="495"/>
    </location>
</feature>
<feature type="modified residue" description="4-aspartylphosphate" evidence="4 6">
    <location>
        <position position="78"/>
    </location>
</feature>
<dbReference type="Pfam" id="PF01339">
    <property type="entry name" value="CheB_methylest"/>
    <property type="match status" value="1"/>
</dbReference>
<dbReference type="InterPro" id="IPR008248">
    <property type="entry name" value="CheB-like"/>
</dbReference>
<comment type="domain">
    <text evidence="4">Contains a C-terminal catalytic domain, and an N-terminal region which modulates catalytic activity.</text>
</comment>
<evidence type="ECO:0000256" key="6">
    <source>
        <dbReference type="PROSITE-ProRule" id="PRU00169"/>
    </source>
</evidence>
<feature type="active site" evidence="4 5">
    <location>
        <position position="444"/>
    </location>
</feature>
<dbReference type="SMART" id="SM00448">
    <property type="entry name" value="REC"/>
    <property type="match status" value="1"/>
</dbReference>
<evidence type="ECO:0000256" key="4">
    <source>
        <dbReference type="HAMAP-Rule" id="MF_00099"/>
    </source>
</evidence>
<name>A0A212RU03_9PROT</name>
<proteinExistence type="inferred from homology"/>
<dbReference type="PANTHER" id="PTHR42872:SF3">
    <property type="entry name" value="PROTEIN-GLUTAMATE METHYLESTERASE_PROTEIN-GLUTAMINE GLUTAMINASE 1"/>
    <property type="match status" value="1"/>
</dbReference>
<dbReference type="PROSITE" id="PS50110">
    <property type="entry name" value="RESPONSE_REGULATORY"/>
    <property type="match status" value="1"/>
</dbReference>
<keyword evidence="4 6" id="KW-0597">Phosphoprotein</keyword>
<dbReference type="GO" id="GO:0006935">
    <property type="term" value="P:chemotaxis"/>
    <property type="evidence" value="ECO:0007669"/>
    <property type="project" value="UniProtKB-UniRule"/>
</dbReference>
<sequence length="511" mass="52726">MSDHRAGEKALAAGPGADASVRVLVAEDCNVTRKMICRLLAKDAEIEVVAQAADGGAVAEEAHALLRDGRPVDVVLLDVEMPVMDGLAVLPLLAMLEPAPRVIMVSALTRRGASISVEAMLGGAADFIAKPAGGSPPLDEFARDLIGKIKALCPREGSPPASPAVAAVTLAPHQQPTVGLGDRPALHPARVPAESRPFDPSRASITGKGTALGIVPARSTAVEARAIQNPGSMPRAEAVPPVAAPARLPPAPKVIFGPHSPWPSSAGRLNQPLPRAARALDPEASIARGAPGANRSSRLRAGWPVQPRDRVPGLDIVAVGSSTGGPQALLRVLQALSPPLSVPLVITQHMQRGFIAILAEQLQRQTGLSVKEAEDGDSVTRGSVLLAPGDRHMLFSVEGDALRVKLSNGPPVHFCRPAVDPMLESLVACGRRALAVILTGMGSDGAIGCRAIIDAGGEVIIQDKASSVVWGMPGAVAARGIKHQELPIDEIGPAIARHCGRAEGFSHAIPG</sequence>
<dbReference type="InterPro" id="IPR035909">
    <property type="entry name" value="CheB_C"/>
</dbReference>
<evidence type="ECO:0000259" key="8">
    <source>
        <dbReference type="PROSITE" id="PS50110"/>
    </source>
</evidence>
<dbReference type="InterPro" id="IPR011006">
    <property type="entry name" value="CheY-like_superfamily"/>
</dbReference>
<feature type="active site" evidence="4 5">
    <location>
        <position position="322"/>
    </location>
</feature>
<keyword evidence="2 4" id="KW-0378">Hydrolase</keyword>
<dbReference type="PANTHER" id="PTHR42872">
    <property type="entry name" value="PROTEIN-GLUTAMATE METHYLESTERASE/PROTEIN-GLUTAMINE GLUTAMINASE"/>
    <property type="match status" value="1"/>
</dbReference>
<comment type="catalytic activity">
    <reaction evidence="4">
        <text>L-glutaminyl-[protein] + H2O = L-glutamyl-[protein] + NH4(+)</text>
        <dbReference type="Rhea" id="RHEA:16441"/>
        <dbReference type="Rhea" id="RHEA-COMP:10207"/>
        <dbReference type="Rhea" id="RHEA-COMP:10208"/>
        <dbReference type="ChEBI" id="CHEBI:15377"/>
        <dbReference type="ChEBI" id="CHEBI:28938"/>
        <dbReference type="ChEBI" id="CHEBI:29973"/>
        <dbReference type="ChEBI" id="CHEBI:30011"/>
        <dbReference type="EC" id="3.5.1.44"/>
    </reaction>
</comment>
<dbReference type="Pfam" id="PF00072">
    <property type="entry name" value="Response_reg"/>
    <property type="match status" value="1"/>
</dbReference>
<feature type="active site" evidence="4 5">
    <location>
        <position position="349"/>
    </location>
</feature>
<evidence type="ECO:0000313" key="10">
    <source>
        <dbReference type="EMBL" id="SNB76110.1"/>
    </source>
</evidence>
<dbReference type="EMBL" id="FYEH01000014">
    <property type="protein sequence ID" value="SNB76110.1"/>
    <property type="molecule type" value="Genomic_DNA"/>
</dbReference>
<dbReference type="SUPFAM" id="SSF52172">
    <property type="entry name" value="CheY-like"/>
    <property type="match status" value="1"/>
</dbReference>
<comment type="PTM">
    <text evidence="4">Phosphorylated by CheA. Phosphorylation of the N-terminal regulatory domain activates the methylesterase activity.</text>
</comment>
<organism evidence="10 11">
    <name type="scientific">Arboricoccus pini</name>
    <dbReference type="NCBI Taxonomy" id="1963835"/>
    <lineage>
        <taxon>Bacteria</taxon>
        <taxon>Pseudomonadati</taxon>
        <taxon>Pseudomonadota</taxon>
        <taxon>Alphaproteobacteria</taxon>
        <taxon>Geminicoccales</taxon>
        <taxon>Geminicoccaceae</taxon>
        <taxon>Arboricoccus</taxon>
    </lineage>
</organism>
<dbReference type="Gene3D" id="3.40.50.180">
    <property type="entry name" value="Methylesterase CheB, C-terminal domain"/>
    <property type="match status" value="1"/>
</dbReference>
<comment type="subcellular location">
    <subcellularLocation>
        <location evidence="4">Cytoplasm</location>
    </subcellularLocation>
</comment>
<dbReference type="AlphaFoldDB" id="A0A212RU03"/>
<dbReference type="InterPro" id="IPR001789">
    <property type="entry name" value="Sig_transdc_resp-reg_receiver"/>
</dbReference>
<keyword evidence="1 4" id="KW-0145">Chemotaxis</keyword>
<dbReference type="EC" id="3.1.1.61" evidence="4"/>
<dbReference type="GO" id="GO:0005737">
    <property type="term" value="C:cytoplasm"/>
    <property type="evidence" value="ECO:0007669"/>
    <property type="project" value="UniProtKB-SubCell"/>
</dbReference>
<dbReference type="GO" id="GO:0050568">
    <property type="term" value="F:protein-glutamine glutaminase activity"/>
    <property type="evidence" value="ECO:0007669"/>
    <property type="project" value="UniProtKB-UniRule"/>
</dbReference>
<dbReference type="InterPro" id="IPR000673">
    <property type="entry name" value="Sig_transdc_resp-reg_Me-estase"/>
</dbReference>
<accession>A0A212RU03</accession>
<dbReference type="EC" id="3.5.1.44" evidence="4"/>
<gene>
    <name evidence="4" type="primary">cheB</name>
    <name evidence="10" type="ORF">SAMN07250955_11475</name>
</gene>
<comment type="function">
    <text evidence="4">Involved in chemotaxis. Part of a chemotaxis signal transduction system that modulates chemotaxis in response to various stimuli. Catalyzes the demethylation of specific methylglutamate residues introduced into the chemoreceptors (methyl-accepting chemotaxis proteins or MCP) by CheR. Also mediates the irreversible deamidation of specific glutamine residues to glutamic acid.</text>
</comment>
<dbReference type="CDD" id="cd16432">
    <property type="entry name" value="CheB_Rec"/>
    <property type="match status" value="1"/>
</dbReference>
<dbReference type="HAMAP" id="MF_00099">
    <property type="entry name" value="CheB_chemtxs"/>
    <property type="match status" value="1"/>
</dbReference>
<evidence type="ECO:0000313" key="11">
    <source>
        <dbReference type="Proteomes" id="UP000197065"/>
    </source>
</evidence>
<keyword evidence="11" id="KW-1185">Reference proteome</keyword>
<comment type="catalytic activity">
    <reaction evidence="3 4">
        <text>[protein]-L-glutamate 5-O-methyl ester + H2O = L-glutamyl-[protein] + methanol + H(+)</text>
        <dbReference type="Rhea" id="RHEA:23236"/>
        <dbReference type="Rhea" id="RHEA-COMP:10208"/>
        <dbReference type="Rhea" id="RHEA-COMP:10311"/>
        <dbReference type="ChEBI" id="CHEBI:15377"/>
        <dbReference type="ChEBI" id="CHEBI:15378"/>
        <dbReference type="ChEBI" id="CHEBI:17790"/>
        <dbReference type="ChEBI" id="CHEBI:29973"/>
        <dbReference type="ChEBI" id="CHEBI:82795"/>
        <dbReference type="EC" id="3.1.1.61"/>
    </reaction>
</comment>
<evidence type="ECO:0000256" key="7">
    <source>
        <dbReference type="SAM" id="MobiDB-lite"/>
    </source>
</evidence>
<dbReference type="CDD" id="cd17541">
    <property type="entry name" value="REC_CheB-like"/>
    <property type="match status" value="1"/>
</dbReference>
<evidence type="ECO:0000259" key="9">
    <source>
        <dbReference type="PROSITE" id="PS50122"/>
    </source>
</evidence>
<dbReference type="GO" id="GO:0000156">
    <property type="term" value="F:phosphorelay response regulator activity"/>
    <property type="evidence" value="ECO:0007669"/>
    <property type="project" value="InterPro"/>
</dbReference>
<dbReference type="OrthoDB" id="9793421at2"/>
<evidence type="ECO:0000256" key="1">
    <source>
        <dbReference type="ARBA" id="ARBA00022500"/>
    </source>
</evidence>
<dbReference type="NCBIfam" id="NF001965">
    <property type="entry name" value="PRK00742.1"/>
    <property type="match status" value="1"/>
</dbReference>
<comment type="similarity">
    <text evidence="4">Belongs to the CheB family.</text>
</comment>
<dbReference type="RefSeq" id="WP_088562586.1">
    <property type="nucleotide sequence ID" value="NZ_FYEH01000014.1"/>
</dbReference>
<evidence type="ECO:0000256" key="5">
    <source>
        <dbReference type="PROSITE-ProRule" id="PRU00050"/>
    </source>
</evidence>
<feature type="domain" description="Response regulatory" evidence="8">
    <location>
        <begin position="22"/>
        <end position="145"/>
    </location>
</feature>
<protein>
    <recommendedName>
        <fullName evidence="4">Protein-glutamate methylesterase/protein-glutamine glutaminase</fullName>
        <ecNumber evidence="4">3.1.1.61</ecNumber>
        <ecNumber evidence="4">3.5.1.44</ecNumber>
    </recommendedName>
</protein>
<dbReference type="GO" id="GO:0008984">
    <property type="term" value="F:protein-glutamate methylesterase activity"/>
    <property type="evidence" value="ECO:0007669"/>
    <property type="project" value="UniProtKB-UniRule"/>
</dbReference>
<dbReference type="PROSITE" id="PS50122">
    <property type="entry name" value="CHEB"/>
    <property type="match status" value="1"/>
</dbReference>
<dbReference type="Proteomes" id="UP000197065">
    <property type="component" value="Unassembled WGS sequence"/>
</dbReference>